<proteinExistence type="predicted"/>
<keyword evidence="2" id="KW-1185">Reference proteome</keyword>
<dbReference type="AlphaFoldDB" id="V4RIS6"/>
<dbReference type="Proteomes" id="UP000017819">
    <property type="component" value="Unassembled WGS sequence"/>
</dbReference>
<protein>
    <recommendedName>
        <fullName evidence="3">VWFA domain-containing protein</fullName>
    </recommendedName>
</protein>
<reference evidence="1 2" key="1">
    <citation type="journal article" date="2014" name="Genome Announc.">
        <title>Draft Genome Sequence of Lutibaculum baratangense Strain AMV1T, Isolated from a Mud Volcano in Andamans, India.</title>
        <authorList>
            <person name="Singh A."/>
            <person name="Sreenivas A."/>
            <person name="Sathyanarayana Reddy G."/>
            <person name="Pinnaka A.K."/>
            <person name="Shivaji S."/>
        </authorList>
    </citation>
    <scope>NUCLEOTIDE SEQUENCE [LARGE SCALE GENOMIC DNA]</scope>
    <source>
        <strain evidence="1 2">AMV1</strain>
    </source>
</reference>
<dbReference type="SUPFAM" id="SSF53300">
    <property type="entry name" value="vWA-like"/>
    <property type="match status" value="1"/>
</dbReference>
<dbReference type="Gene3D" id="3.40.50.410">
    <property type="entry name" value="von Willebrand factor, type A domain"/>
    <property type="match status" value="1"/>
</dbReference>
<gene>
    <name evidence="1" type="ORF">N177_1906</name>
</gene>
<dbReference type="InterPro" id="IPR036465">
    <property type="entry name" value="vWFA_dom_sf"/>
</dbReference>
<dbReference type="OrthoDB" id="7522752at2"/>
<dbReference type="STRING" id="631454.N177_1906"/>
<evidence type="ECO:0000313" key="1">
    <source>
        <dbReference type="EMBL" id="ESR25234.1"/>
    </source>
</evidence>
<dbReference type="RefSeq" id="WP_023432046.1">
    <property type="nucleotide sequence ID" value="NZ_AWXZ01000024.1"/>
</dbReference>
<comment type="caution">
    <text evidence="1">The sequence shown here is derived from an EMBL/GenBank/DDBJ whole genome shotgun (WGS) entry which is preliminary data.</text>
</comment>
<name>V4RIS6_9HYPH</name>
<organism evidence="1 2">
    <name type="scientific">Lutibaculum baratangense AMV1</name>
    <dbReference type="NCBI Taxonomy" id="631454"/>
    <lineage>
        <taxon>Bacteria</taxon>
        <taxon>Pseudomonadati</taxon>
        <taxon>Pseudomonadota</taxon>
        <taxon>Alphaproteobacteria</taxon>
        <taxon>Hyphomicrobiales</taxon>
        <taxon>Tepidamorphaceae</taxon>
        <taxon>Lutibaculum</taxon>
    </lineage>
</organism>
<accession>V4RIS6</accession>
<dbReference type="eggNOG" id="COG2304">
    <property type="taxonomic scope" value="Bacteria"/>
</dbReference>
<evidence type="ECO:0000313" key="2">
    <source>
        <dbReference type="Proteomes" id="UP000017819"/>
    </source>
</evidence>
<sequence>MWRRCVGSRTYPLNVEDRNHDRRIPGLLNETCAAEILPLTADTSTIRTAITKMKAIGNTYIPGGLIWGWRMLSLGAPFAEGKPYDVKNQNPRKIIVLLTDGANTLKPNFPYHSANNDVSASNGYVTEICNNVKAADIEVFTVAFDVTDPGIKGILQGRATSAGHYFDAGNERALEDAFNQMAASFLDRRIAR</sequence>
<evidence type="ECO:0008006" key="3">
    <source>
        <dbReference type="Google" id="ProtNLM"/>
    </source>
</evidence>
<dbReference type="EMBL" id="AWXZ01000024">
    <property type="protein sequence ID" value="ESR25234.1"/>
    <property type="molecule type" value="Genomic_DNA"/>
</dbReference>